<dbReference type="Proteomes" id="UP000735302">
    <property type="component" value="Unassembled WGS sequence"/>
</dbReference>
<reference evidence="1 2" key="1">
    <citation type="journal article" date="2021" name="Elife">
        <title>Chloroplast acquisition without the gene transfer in kleptoplastic sea slugs, Plakobranchus ocellatus.</title>
        <authorList>
            <person name="Maeda T."/>
            <person name="Takahashi S."/>
            <person name="Yoshida T."/>
            <person name="Shimamura S."/>
            <person name="Takaki Y."/>
            <person name="Nagai Y."/>
            <person name="Toyoda A."/>
            <person name="Suzuki Y."/>
            <person name="Arimoto A."/>
            <person name="Ishii H."/>
            <person name="Satoh N."/>
            <person name="Nishiyama T."/>
            <person name="Hasebe M."/>
            <person name="Maruyama T."/>
            <person name="Minagawa J."/>
            <person name="Obokata J."/>
            <person name="Shigenobu S."/>
        </authorList>
    </citation>
    <scope>NUCLEOTIDE SEQUENCE [LARGE SCALE GENOMIC DNA]</scope>
</reference>
<protein>
    <recommendedName>
        <fullName evidence="3">Alpha-galactosidase</fullName>
    </recommendedName>
</protein>
<accession>A0AAV4D7V7</accession>
<evidence type="ECO:0008006" key="3">
    <source>
        <dbReference type="Google" id="ProtNLM"/>
    </source>
</evidence>
<organism evidence="1 2">
    <name type="scientific">Plakobranchus ocellatus</name>
    <dbReference type="NCBI Taxonomy" id="259542"/>
    <lineage>
        <taxon>Eukaryota</taxon>
        <taxon>Metazoa</taxon>
        <taxon>Spiralia</taxon>
        <taxon>Lophotrochozoa</taxon>
        <taxon>Mollusca</taxon>
        <taxon>Gastropoda</taxon>
        <taxon>Heterobranchia</taxon>
        <taxon>Euthyneura</taxon>
        <taxon>Panpulmonata</taxon>
        <taxon>Sacoglossa</taxon>
        <taxon>Placobranchoidea</taxon>
        <taxon>Plakobranchidae</taxon>
        <taxon>Plakobranchus</taxon>
    </lineage>
</organism>
<gene>
    <name evidence="1" type="ORF">PoB_006665300</name>
</gene>
<keyword evidence="2" id="KW-1185">Reference proteome</keyword>
<evidence type="ECO:0000313" key="1">
    <source>
        <dbReference type="EMBL" id="GFO40148.1"/>
    </source>
</evidence>
<comment type="caution">
    <text evidence="1">The sequence shown here is derived from an EMBL/GenBank/DDBJ whole genome shotgun (WGS) entry which is preliminary data.</text>
</comment>
<evidence type="ECO:0000313" key="2">
    <source>
        <dbReference type="Proteomes" id="UP000735302"/>
    </source>
</evidence>
<proteinExistence type="predicted"/>
<dbReference type="AlphaFoldDB" id="A0AAV4D7V7"/>
<sequence length="112" mass="12438">MSTRRVGCQINSPLAGSILVELRNDHDLIIPWVKCQDQDNIVTVLYNWTTPEVTVPENTCVGTAYELSGDGLNREAGGVHRRNPAIRSCQVTLDLPSHLQPLWLDSKADLDD</sequence>
<name>A0AAV4D7V7_9GAST</name>
<dbReference type="EMBL" id="BLXT01007586">
    <property type="protein sequence ID" value="GFO40148.1"/>
    <property type="molecule type" value="Genomic_DNA"/>
</dbReference>